<protein>
    <submittedName>
        <fullName evidence="1">Uncharacterized protein</fullName>
    </submittedName>
</protein>
<reference evidence="1" key="1">
    <citation type="submission" date="2017-06" db="EMBL/GenBank/DDBJ databases">
        <title>Novel phages from South African skin metaviromes.</title>
        <authorList>
            <person name="van Zyl L.J."/>
            <person name="Abrahams Y."/>
            <person name="Stander E.A."/>
            <person name="Kirby B.M."/>
            <person name="Clavaud C."/>
            <person name="Farcet C."/>
            <person name="Breton L."/>
            <person name="Trindade M.I."/>
        </authorList>
    </citation>
    <scope>NUCLEOTIDE SEQUENCE</scope>
</reference>
<name>A0A2H4IZL3_9CAUD</name>
<dbReference type="EMBL" id="MF417871">
    <property type="protein sequence ID" value="ASN68064.1"/>
    <property type="molecule type" value="Genomic_DNA"/>
</dbReference>
<proteinExistence type="predicted"/>
<dbReference type="GO" id="GO:0003676">
    <property type="term" value="F:nucleic acid binding"/>
    <property type="evidence" value="ECO:0007669"/>
    <property type="project" value="InterPro"/>
</dbReference>
<dbReference type="InterPro" id="IPR036397">
    <property type="entry name" value="RNaseH_sf"/>
</dbReference>
<evidence type="ECO:0000313" key="1">
    <source>
        <dbReference type="EMBL" id="ASN68064.1"/>
    </source>
</evidence>
<sequence>MSRATKPKPKRLLAIDTSASPGFAVIEYGANKPASLVYTDAFLTDTSLSDAERFEVVRSATSLICYQHGPFDVVVREHFIKGGSKRGTQLVFGGWAAVDMALKQFGYAIDSKNEIPPTTVKKAVGISGKAVKTEKAADLEERKTGKRPHSVEKGVREALGLSDDFVFPNNAGGDSSDACAIGVAYLKREGAIG</sequence>
<organism evidence="1">
    <name type="scientific">uncultured Caudovirales phage</name>
    <dbReference type="NCBI Taxonomy" id="2100421"/>
    <lineage>
        <taxon>Viruses</taxon>
        <taxon>Duplodnaviria</taxon>
        <taxon>Heunggongvirae</taxon>
        <taxon>Uroviricota</taxon>
        <taxon>Caudoviricetes</taxon>
        <taxon>Peduoviridae</taxon>
        <taxon>Maltschvirus</taxon>
        <taxon>Maltschvirus maltsch</taxon>
    </lineage>
</organism>
<dbReference type="Gene3D" id="3.30.420.10">
    <property type="entry name" value="Ribonuclease H-like superfamily/Ribonuclease H"/>
    <property type="match status" value="1"/>
</dbReference>
<gene>
    <name evidence="1" type="ORF">8F11_29</name>
</gene>
<accession>A0A2H4IZL3</accession>